<dbReference type="EMBL" id="JACEGA010000001">
    <property type="protein sequence ID" value="MBB2182620.1"/>
    <property type="molecule type" value="Genomic_DNA"/>
</dbReference>
<dbReference type="CDD" id="cd17536">
    <property type="entry name" value="REC_YesN-like"/>
    <property type="match status" value="1"/>
</dbReference>
<comment type="caution">
    <text evidence="9">The sequence shown here is derived from an EMBL/GenBank/DDBJ whole genome shotgun (WGS) entry which is preliminary data.</text>
</comment>
<dbReference type="RefSeq" id="WP_228352328.1">
    <property type="nucleotide sequence ID" value="NZ_JACEGA010000001.1"/>
</dbReference>
<dbReference type="Pfam" id="PF00072">
    <property type="entry name" value="Response_reg"/>
    <property type="match status" value="1"/>
</dbReference>
<dbReference type="PROSITE" id="PS00041">
    <property type="entry name" value="HTH_ARAC_FAMILY_1"/>
    <property type="match status" value="1"/>
</dbReference>
<evidence type="ECO:0000256" key="5">
    <source>
        <dbReference type="ARBA" id="ARBA00024867"/>
    </source>
</evidence>
<feature type="modified residue" description="4-aspartylphosphate" evidence="6">
    <location>
        <position position="55"/>
    </location>
</feature>
<name>A0A839JYY6_9FIRM</name>
<keyword evidence="2" id="KW-0805">Transcription regulation</keyword>
<reference evidence="9 10" key="1">
    <citation type="submission" date="2020-07" db="EMBL/GenBank/DDBJ databases">
        <title>Characterization and genome sequencing of isolate MD1, a novel member within the family Lachnospiraceae.</title>
        <authorList>
            <person name="Rettenmaier R."/>
            <person name="Di Bello L."/>
            <person name="Zinser C."/>
            <person name="Scheitz K."/>
            <person name="Liebl W."/>
            <person name="Zverlov V."/>
        </authorList>
    </citation>
    <scope>NUCLEOTIDE SEQUENCE [LARGE SCALE GENOMIC DNA]</scope>
    <source>
        <strain evidence="9 10">MD1</strain>
    </source>
</reference>
<evidence type="ECO:0000313" key="10">
    <source>
        <dbReference type="Proteomes" id="UP000574276"/>
    </source>
</evidence>
<dbReference type="AlphaFoldDB" id="A0A839JYY6"/>
<dbReference type="GO" id="GO:0043565">
    <property type="term" value="F:sequence-specific DNA binding"/>
    <property type="evidence" value="ECO:0007669"/>
    <property type="project" value="InterPro"/>
</dbReference>
<keyword evidence="6" id="KW-0597">Phosphoprotein</keyword>
<dbReference type="InterPro" id="IPR018060">
    <property type="entry name" value="HTH_AraC"/>
</dbReference>
<evidence type="ECO:0000256" key="6">
    <source>
        <dbReference type="PROSITE-ProRule" id="PRU00169"/>
    </source>
</evidence>
<organism evidence="9 10">
    <name type="scientific">Variimorphobacter saccharofermentans</name>
    <dbReference type="NCBI Taxonomy" id="2755051"/>
    <lineage>
        <taxon>Bacteria</taxon>
        <taxon>Bacillati</taxon>
        <taxon>Bacillota</taxon>
        <taxon>Clostridia</taxon>
        <taxon>Lachnospirales</taxon>
        <taxon>Lachnospiraceae</taxon>
        <taxon>Variimorphobacter</taxon>
    </lineage>
</organism>
<dbReference type="InterPro" id="IPR018062">
    <property type="entry name" value="HTH_AraC-typ_CS"/>
</dbReference>
<dbReference type="InterPro" id="IPR011006">
    <property type="entry name" value="CheY-like_superfamily"/>
</dbReference>
<keyword evidence="4" id="KW-0804">Transcription</keyword>
<proteinExistence type="predicted"/>
<evidence type="ECO:0000256" key="1">
    <source>
        <dbReference type="ARBA" id="ARBA00018672"/>
    </source>
</evidence>
<dbReference type="PANTHER" id="PTHR43280:SF10">
    <property type="entry name" value="REGULATORY PROTEIN POCR"/>
    <property type="match status" value="1"/>
</dbReference>
<protein>
    <recommendedName>
        <fullName evidence="1">Stage 0 sporulation protein A homolog</fullName>
    </recommendedName>
</protein>
<feature type="domain" description="Response regulatory" evidence="8">
    <location>
        <begin position="3"/>
        <end position="120"/>
    </location>
</feature>
<dbReference type="SMART" id="SM00448">
    <property type="entry name" value="REC"/>
    <property type="match status" value="1"/>
</dbReference>
<dbReference type="InterPro" id="IPR020449">
    <property type="entry name" value="Tscrpt_reg_AraC-type_HTH"/>
</dbReference>
<comment type="function">
    <text evidence="5">May play the central regulatory role in sporulation. It may be an element of the effector pathway responsible for the activation of sporulation genes in response to nutritional stress. Spo0A may act in concert with spo0H (a sigma factor) to control the expression of some genes that are critical to the sporulation process.</text>
</comment>
<dbReference type="InterPro" id="IPR001789">
    <property type="entry name" value="Sig_transdc_resp-reg_receiver"/>
</dbReference>
<evidence type="ECO:0000259" key="8">
    <source>
        <dbReference type="PROSITE" id="PS50110"/>
    </source>
</evidence>
<keyword evidence="10" id="KW-1185">Reference proteome</keyword>
<dbReference type="Pfam" id="PF17853">
    <property type="entry name" value="GGDEF_2"/>
    <property type="match status" value="1"/>
</dbReference>
<gene>
    <name evidence="9" type="ORF">H0486_07005</name>
</gene>
<dbReference type="SUPFAM" id="SSF52172">
    <property type="entry name" value="CheY-like"/>
    <property type="match status" value="1"/>
</dbReference>
<accession>A0A839JYY6</accession>
<dbReference type="Gene3D" id="1.10.10.60">
    <property type="entry name" value="Homeodomain-like"/>
    <property type="match status" value="2"/>
</dbReference>
<dbReference type="PANTHER" id="PTHR43280">
    <property type="entry name" value="ARAC-FAMILY TRANSCRIPTIONAL REGULATOR"/>
    <property type="match status" value="1"/>
</dbReference>
<evidence type="ECO:0000256" key="3">
    <source>
        <dbReference type="ARBA" id="ARBA00023125"/>
    </source>
</evidence>
<dbReference type="SMART" id="SM00342">
    <property type="entry name" value="HTH_ARAC"/>
    <property type="match status" value="1"/>
</dbReference>
<feature type="domain" description="HTH araC/xylS-type" evidence="7">
    <location>
        <begin position="431"/>
        <end position="529"/>
    </location>
</feature>
<dbReference type="PRINTS" id="PR00032">
    <property type="entry name" value="HTHARAC"/>
</dbReference>
<dbReference type="Gene3D" id="3.40.50.2300">
    <property type="match status" value="1"/>
</dbReference>
<dbReference type="PROSITE" id="PS50110">
    <property type="entry name" value="RESPONSE_REGULATORY"/>
    <property type="match status" value="1"/>
</dbReference>
<dbReference type="PROSITE" id="PS01124">
    <property type="entry name" value="HTH_ARAC_FAMILY_2"/>
    <property type="match status" value="1"/>
</dbReference>
<keyword evidence="3" id="KW-0238">DNA-binding</keyword>
<sequence>MFKILLADDEGIVTDTLKFIINKNFPDQCIVESAASGRSVIELAETFKPDIAFMDIQMPGINGIDAMKEIRKTNHSVIFIIMTAYDKFNYAKQAINLRVLEYLTKPVSQQSIVSILTKAMSMIEEDRKKRMNDLIIREKLETVIPIIEGDFIYAILSGDEFNRMEENYKNLLNIPENYGMMMIYEFGDSIENGVLTNPVGVSVKAQAFYNVIKDSIKDEFRCVVGPLMMNRIVIFLPSMKQQLDYDERSVLIEKNRKIIRELVKSLDVQFKVGIGSVTSLQKLYDSYQEALSAIQNSKGRVAHVKDLPIGCEYEDDYPIDIEKSLYDMIEKGNVEGAKTEASRFYHWMVEHYPDCMMDIKLKVLETVLFAEQKAFLSGGMTYYFEYRKNYLKTIIDIDNYELLLNWFLDKVMEASRNITLKKKEQVSGTIAKAKLFIKENYHKDISLDDVSRSVDISPYYFSKLFKDEAKVNFIDYLTNIRIEKAKELLLNRDFSIKNICMEIGLRDPNYFSRIFKKQVGLTPTEYRENINSK</sequence>
<evidence type="ECO:0000256" key="4">
    <source>
        <dbReference type="ARBA" id="ARBA00023163"/>
    </source>
</evidence>
<dbReference type="InterPro" id="IPR041522">
    <property type="entry name" value="CdaR_GGDEF"/>
</dbReference>
<evidence type="ECO:0000313" key="9">
    <source>
        <dbReference type="EMBL" id="MBB2182620.1"/>
    </source>
</evidence>
<evidence type="ECO:0000259" key="7">
    <source>
        <dbReference type="PROSITE" id="PS01124"/>
    </source>
</evidence>
<dbReference type="GO" id="GO:0000160">
    <property type="term" value="P:phosphorelay signal transduction system"/>
    <property type="evidence" value="ECO:0007669"/>
    <property type="project" value="InterPro"/>
</dbReference>
<dbReference type="GO" id="GO:0003700">
    <property type="term" value="F:DNA-binding transcription factor activity"/>
    <property type="evidence" value="ECO:0007669"/>
    <property type="project" value="InterPro"/>
</dbReference>
<evidence type="ECO:0000256" key="2">
    <source>
        <dbReference type="ARBA" id="ARBA00023015"/>
    </source>
</evidence>
<dbReference type="Pfam" id="PF12833">
    <property type="entry name" value="HTH_18"/>
    <property type="match status" value="1"/>
</dbReference>
<dbReference type="Proteomes" id="UP000574276">
    <property type="component" value="Unassembled WGS sequence"/>
</dbReference>
<dbReference type="SUPFAM" id="SSF46689">
    <property type="entry name" value="Homeodomain-like"/>
    <property type="match status" value="2"/>
</dbReference>
<dbReference type="InterPro" id="IPR009057">
    <property type="entry name" value="Homeodomain-like_sf"/>
</dbReference>